<proteinExistence type="predicted"/>
<accession>A0A067L252</accession>
<reference evidence="1 2" key="1">
    <citation type="journal article" date="2014" name="PLoS ONE">
        <title>Global Analysis of Gene Expression Profiles in Physic Nut (Jatropha curcas L.) Seedlings Exposed to Salt Stress.</title>
        <authorList>
            <person name="Zhang L."/>
            <person name="Zhang C."/>
            <person name="Wu P."/>
            <person name="Chen Y."/>
            <person name="Li M."/>
            <person name="Jiang H."/>
            <person name="Wu G."/>
        </authorList>
    </citation>
    <scope>NUCLEOTIDE SEQUENCE [LARGE SCALE GENOMIC DNA]</scope>
    <source>
        <strain evidence="2">cv. GZQX0401</strain>
        <tissue evidence="1">Young leaves</tissue>
    </source>
</reference>
<organism evidence="1 2">
    <name type="scientific">Jatropha curcas</name>
    <name type="common">Barbados nut</name>
    <dbReference type="NCBI Taxonomy" id="180498"/>
    <lineage>
        <taxon>Eukaryota</taxon>
        <taxon>Viridiplantae</taxon>
        <taxon>Streptophyta</taxon>
        <taxon>Embryophyta</taxon>
        <taxon>Tracheophyta</taxon>
        <taxon>Spermatophyta</taxon>
        <taxon>Magnoliopsida</taxon>
        <taxon>eudicotyledons</taxon>
        <taxon>Gunneridae</taxon>
        <taxon>Pentapetalae</taxon>
        <taxon>rosids</taxon>
        <taxon>fabids</taxon>
        <taxon>Malpighiales</taxon>
        <taxon>Euphorbiaceae</taxon>
        <taxon>Crotonoideae</taxon>
        <taxon>Jatropheae</taxon>
        <taxon>Jatropha</taxon>
    </lineage>
</organism>
<evidence type="ECO:0000313" key="1">
    <source>
        <dbReference type="EMBL" id="KDP42556.1"/>
    </source>
</evidence>
<keyword evidence="2" id="KW-1185">Reference proteome</keyword>
<dbReference type="Proteomes" id="UP000027138">
    <property type="component" value="Unassembled WGS sequence"/>
</dbReference>
<protein>
    <submittedName>
        <fullName evidence="1">Uncharacterized protein</fullName>
    </submittedName>
</protein>
<name>A0A067L252_JATCU</name>
<sequence length="147" mass="15742">MRRGEICLLGPTGVSLADRRTSLCTAGIRGYSEPSPLHTIWLNFSSRTHFWCLLGEIGTPIGPSGLGSGLMPLSLPLPHPRQTTATHSCSALVVDEGENWSCSGVAENRAGDAIPRSTKIATPLHVLTKTKKRERKGDGATVVVSRR</sequence>
<gene>
    <name evidence="1" type="ORF">JCGZ_24330</name>
</gene>
<dbReference type="EMBL" id="KK914294">
    <property type="protein sequence ID" value="KDP42556.1"/>
    <property type="molecule type" value="Genomic_DNA"/>
</dbReference>
<dbReference type="AlphaFoldDB" id="A0A067L252"/>
<evidence type="ECO:0000313" key="2">
    <source>
        <dbReference type="Proteomes" id="UP000027138"/>
    </source>
</evidence>